<dbReference type="Proteomes" id="UP000054721">
    <property type="component" value="Unassembled WGS sequence"/>
</dbReference>
<organism evidence="1 2">
    <name type="scientific">Trichinella nativa</name>
    <dbReference type="NCBI Taxonomy" id="6335"/>
    <lineage>
        <taxon>Eukaryota</taxon>
        <taxon>Metazoa</taxon>
        <taxon>Ecdysozoa</taxon>
        <taxon>Nematoda</taxon>
        <taxon>Enoplea</taxon>
        <taxon>Dorylaimia</taxon>
        <taxon>Trichinellida</taxon>
        <taxon>Trichinellidae</taxon>
        <taxon>Trichinella</taxon>
    </lineage>
</organism>
<reference evidence="1 2" key="1">
    <citation type="submission" date="2015-05" db="EMBL/GenBank/DDBJ databases">
        <title>Evolution of Trichinella species and genotypes.</title>
        <authorList>
            <person name="Korhonen P.K."/>
            <person name="Edoardo P."/>
            <person name="Giuseppe L.R."/>
            <person name="Gasser R.B."/>
        </authorList>
    </citation>
    <scope>NUCLEOTIDE SEQUENCE [LARGE SCALE GENOMIC DNA]</scope>
    <source>
        <strain evidence="1">ISS10</strain>
    </source>
</reference>
<name>A0A0V1L192_9BILA</name>
<proteinExistence type="predicted"/>
<protein>
    <submittedName>
        <fullName evidence="1">Uncharacterized protein</fullName>
    </submittedName>
</protein>
<dbReference type="OrthoDB" id="5917281at2759"/>
<sequence>MLLPCNKSYLIAIVDELESIMNIIILCFTLSAISFAMENSTYPLQYRFAMQIQDWVNQRIIGTYYLIFTKFLSVARHSNGLISNEVELQFSNCTKEKFSLVLVRRSNGCHELFLNNPSYTLLCTVLHYGFALPLQTLNVPELQCYKADSTIAYEIEEQTRMHTSRFLLTSLIFNITFNICEAVKSAEEFLCNFKMMVQDWFNECHSSSRYYVVKNIKGTVLYETYMSTEFEFKRSNCTKSERPPHQVREKYGCFPIDSDDLKYIKKCTVLHSGCLIALKLLNNFGTQCHSADINAMYEIENLFPSII</sequence>
<comment type="caution">
    <text evidence="1">The sequence shown here is derived from an EMBL/GenBank/DDBJ whole genome shotgun (WGS) entry which is preliminary data.</text>
</comment>
<gene>
    <name evidence="1" type="ORF">T02_8317</name>
</gene>
<dbReference type="AlphaFoldDB" id="A0A0V1L192"/>
<dbReference type="EMBL" id="JYDW01000167">
    <property type="protein sequence ID" value="KRZ53354.1"/>
    <property type="molecule type" value="Genomic_DNA"/>
</dbReference>
<accession>A0A0V1L192</accession>
<keyword evidence="2" id="KW-1185">Reference proteome</keyword>
<evidence type="ECO:0000313" key="2">
    <source>
        <dbReference type="Proteomes" id="UP000054721"/>
    </source>
</evidence>
<evidence type="ECO:0000313" key="1">
    <source>
        <dbReference type="EMBL" id="KRZ53354.1"/>
    </source>
</evidence>